<dbReference type="InterPro" id="IPR006016">
    <property type="entry name" value="UspA"/>
</dbReference>
<dbReference type="Pfam" id="PF00582">
    <property type="entry name" value="Usp"/>
    <property type="match status" value="2"/>
</dbReference>
<sequence length="306" mass="32108">METSLVPPATIVVGVDGSTDSKRAVWWAANEAAARHSTLLLIHALDGSVSRQSPNLPEPGPRAASTVPSADEVLAEEAQHATTGHPSLVVRTRVVSGDPRQVLLDLAETAQLLVVGSHGRGPIRRRMLGSVSAELAERASCPVIVMRPYPPGPRRRGVLVGVDADSRSLPVLGFAFREAAAFRLPLTVMTFDSRTAARAMPCSTGAGGEPPFVESLDALRALHPEVQVNVHSAASHRGGPERALSVEAATMDVLVIGRDDTSGHSHTTAGGVSDYLVHHASTIVVVVPTGPDRAEHRAPSARQLAT</sequence>
<dbReference type="Proteomes" id="UP001499882">
    <property type="component" value="Unassembled WGS sequence"/>
</dbReference>
<comment type="caution">
    <text evidence="4">The sequence shown here is derived from an EMBL/GenBank/DDBJ whole genome shotgun (WGS) entry which is preliminary data.</text>
</comment>
<feature type="domain" description="UspA" evidence="3">
    <location>
        <begin position="10"/>
        <end position="147"/>
    </location>
</feature>
<accession>A0ABP8Z1S4</accession>
<dbReference type="PANTHER" id="PTHR46553">
    <property type="entry name" value="ADENINE NUCLEOTIDE ALPHA HYDROLASES-LIKE SUPERFAMILY PROTEIN"/>
    <property type="match status" value="1"/>
</dbReference>
<dbReference type="EMBL" id="BAABKN010000019">
    <property type="protein sequence ID" value="GAA4744052.1"/>
    <property type="molecule type" value="Genomic_DNA"/>
</dbReference>
<reference evidence="5" key="1">
    <citation type="journal article" date="2019" name="Int. J. Syst. Evol. Microbiol.">
        <title>The Global Catalogue of Microorganisms (GCM) 10K type strain sequencing project: providing services to taxonomists for standard genome sequencing and annotation.</title>
        <authorList>
            <consortium name="The Broad Institute Genomics Platform"/>
            <consortium name="The Broad Institute Genome Sequencing Center for Infectious Disease"/>
            <person name="Wu L."/>
            <person name="Ma J."/>
        </authorList>
    </citation>
    <scope>NUCLEOTIDE SEQUENCE [LARGE SCALE GENOMIC DNA]</scope>
    <source>
        <strain evidence="5">JCM 18532</strain>
    </source>
</reference>
<dbReference type="CDD" id="cd00293">
    <property type="entry name" value="USP-like"/>
    <property type="match status" value="2"/>
</dbReference>
<dbReference type="PRINTS" id="PR01438">
    <property type="entry name" value="UNVRSLSTRESS"/>
</dbReference>
<organism evidence="4 5">
    <name type="scientific">Nocardioides endophyticus</name>
    <dbReference type="NCBI Taxonomy" id="1353775"/>
    <lineage>
        <taxon>Bacteria</taxon>
        <taxon>Bacillati</taxon>
        <taxon>Actinomycetota</taxon>
        <taxon>Actinomycetes</taxon>
        <taxon>Propionibacteriales</taxon>
        <taxon>Nocardioidaceae</taxon>
        <taxon>Nocardioides</taxon>
    </lineage>
</organism>
<name>A0ABP8Z1S4_9ACTN</name>
<dbReference type="Gene3D" id="3.40.50.620">
    <property type="entry name" value="HUPs"/>
    <property type="match status" value="2"/>
</dbReference>
<gene>
    <name evidence="4" type="ORF">GCM10023350_30960</name>
</gene>
<dbReference type="InterPro" id="IPR014729">
    <property type="entry name" value="Rossmann-like_a/b/a_fold"/>
</dbReference>
<evidence type="ECO:0000256" key="1">
    <source>
        <dbReference type="ARBA" id="ARBA00008791"/>
    </source>
</evidence>
<dbReference type="SUPFAM" id="SSF52402">
    <property type="entry name" value="Adenine nucleotide alpha hydrolases-like"/>
    <property type="match status" value="2"/>
</dbReference>
<evidence type="ECO:0000313" key="5">
    <source>
        <dbReference type="Proteomes" id="UP001499882"/>
    </source>
</evidence>
<dbReference type="RefSeq" id="WP_345527720.1">
    <property type="nucleotide sequence ID" value="NZ_BAABKN010000019.1"/>
</dbReference>
<proteinExistence type="inferred from homology"/>
<feature type="domain" description="UspA" evidence="3">
    <location>
        <begin position="157"/>
        <end position="288"/>
    </location>
</feature>
<evidence type="ECO:0000256" key="2">
    <source>
        <dbReference type="SAM" id="MobiDB-lite"/>
    </source>
</evidence>
<comment type="similarity">
    <text evidence="1">Belongs to the universal stress protein A family.</text>
</comment>
<feature type="region of interest" description="Disordered" evidence="2">
    <location>
        <begin position="50"/>
        <end position="69"/>
    </location>
</feature>
<keyword evidence="5" id="KW-1185">Reference proteome</keyword>
<protein>
    <submittedName>
        <fullName evidence="4">Universal stress protein</fullName>
    </submittedName>
</protein>
<evidence type="ECO:0000259" key="3">
    <source>
        <dbReference type="Pfam" id="PF00582"/>
    </source>
</evidence>
<dbReference type="PANTHER" id="PTHR46553:SF3">
    <property type="entry name" value="ADENINE NUCLEOTIDE ALPHA HYDROLASES-LIKE SUPERFAMILY PROTEIN"/>
    <property type="match status" value="1"/>
</dbReference>
<dbReference type="InterPro" id="IPR006015">
    <property type="entry name" value="Universal_stress_UspA"/>
</dbReference>
<evidence type="ECO:0000313" key="4">
    <source>
        <dbReference type="EMBL" id="GAA4744052.1"/>
    </source>
</evidence>